<dbReference type="InterPro" id="IPR036181">
    <property type="entry name" value="MIT_dom_sf"/>
</dbReference>
<dbReference type="InterPro" id="IPR007330">
    <property type="entry name" value="MIT_dom"/>
</dbReference>
<dbReference type="InterPro" id="IPR011009">
    <property type="entry name" value="Kinase-like_dom_sf"/>
</dbReference>
<feature type="domain" description="PX" evidence="2">
    <location>
        <begin position="5"/>
        <end position="128"/>
    </location>
</feature>
<dbReference type="PROSITE" id="PS50011">
    <property type="entry name" value="PROTEIN_KINASE_DOM"/>
    <property type="match status" value="1"/>
</dbReference>
<dbReference type="Gene3D" id="1.20.58.80">
    <property type="entry name" value="Phosphotransferase system, lactose/cellobiose-type IIA subunit"/>
    <property type="match status" value="1"/>
</dbReference>
<reference evidence="4" key="1">
    <citation type="submission" date="2025-08" db="UniProtKB">
        <authorList>
            <consortium name="RefSeq"/>
        </authorList>
    </citation>
    <scope>IDENTIFICATION</scope>
    <source>
        <tissue evidence="4">Whole Larva</tissue>
    </source>
</reference>
<evidence type="ECO:0000259" key="2">
    <source>
        <dbReference type="PROSITE" id="PS50195"/>
    </source>
</evidence>
<keyword evidence="4" id="KW-0418">Kinase</keyword>
<proteinExistence type="predicted"/>
<dbReference type="InterPro" id="IPR036871">
    <property type="entry name" value="PX_dom_sf"/>
</dbReference>
<keyword evidence="3" id="KW-1185">Reference proteome</keyword>
<evidence type="ECO:0000259" key="1">
    <source>
        <dbReference type="PROSITE" id="PS50011"/>
    </source>
</evidence>
<dbReference type="RefSeq" id="XP_017784005.1">
    <property type="nucleotide sequence ID" value="XM_017928516.1"/>
</dbReference>
<keyword evidence="4" id="KW-0808">Transferase</keyword>
<dbReference type="PANTHER" id="PTHR15508">
    <property type="entry name" value="RIBOSOMAL PROTEIN S6 KINASE"/>
    <property type="match status" value="1"/>
</dbReference>
<dbReference type="InterPro" id="IPR000719">
    <property type="entry name" value="Prot_kinase_dom"/>
</dbReference>
<dbReference type="SUPFAM" id="SSF116846">
    <property type="entry name" value="MIT domain"/>
    <property type="match status" value="1"/>
</dbReference>
<dbReference type="Pfam" id="PF00787">
    <property type="entry name" value="PX"/>
    <property type="match status" value="1"/>
</dbReference>
<dbReference type="PANTHER" id="PTHR15508:SF8">
    <property type="entry name" value="LD24550P"/>
    <property type="match status" value="1"/>
</dbReference>
<sequence>MASKEDKWVRIFDIPDTNKHKKGFTIYKIISMLYPESCPDAITKITVWKRYNDFKKLHGALKLLHKTLKIRDKIPSIPNTSFFKRFQDEVLEERKSIILNFLEYISKHSQLFTSNEFVKFFETSHTPSNMISSSINSIRAELNLPSEPEYLSFHSPESDEECTISDTDSISTLSSISPSIQTSDFLDPFTKSSVTLNKLSKKMNSAMSVAIKGDILIDGFQVLDYPTPPETPNILDPNAYIVEAGKYITQASEYEVESKFGEAFIAYKQGIDILLRHVKGDVDIDRRQMVRFKTEKYLLRAEKLYNLYLSPDVQIFQKIAKENTEECIHSPISELYKYKVIKVIDSGMMVLHTETQLFYFVKVIHKTCIFSKDDLILPNNVPFMVNLHNTYNCENAIFLILEYHNVTRLWEFVKQTSRFSSKDIEQLREYETNQVTSDNESECSYSELFYECAASKNATSNNSVNTDEILTKSQELIISVDAALKKNSELKKNVQHFEGSFEFINVSSQRRSSNASTVPEVYDDFGEFTQIPIDNIIKWSAQLLICLERLHRIGIVCCDLQSKNLLIDDKGNLLLSYMYQVNGKRIFNYKGNLHLAPELYKFDGVSTAADWWSFGTILYELLVGIPIAKMHPEGILIYTLLRIPKYVSPEGKSLIKQLLNCDPKYRLGSGLSSTEEIKSHPFFNSIKWDDI</sequence>
<name>A0ABM1NB05_NICVS</name>
<dbReference type="CDD" id="cd02677">
    <property type="entry name" value="MIT_SNX15"/>
    <property type="match status" value="1"/>
</dbReference>
<dbReference type="Pfam" id="PF00069">
    <property type="entry name" value="Pkinase"/>
    <property type="match status" value="1"/>
</dbReference>
<evidence type="ECO:0000313" key="3">
    <source>
        <dbReference type="Proteomes" id="UP000695000"/>
    </source>
</evidence>
<dbReference type="SMART" id="SM00220">
    <property type="entry name" value="S_TKc"/>
    <property type="match status" value="1"/>
</dbReference>
<dbReference type="GeneID" id="108567821"/>
<feature type="domain" description="Protein kinase" evidence="1">
    <location>
        <begin position="313"/>
        <end position="683"/>
    </location>
</feature>
<dbReference type="PROSITE" id="PS50195">
    <property type="entry name" value="PX"/>
    <property type="match status" value="1"/>
</dbReference>
<accession>A0ABM1NB05</accession>
<organism evidence="3 4">
    <name type="scientific">Nicrophorus vespilloides</name>
    <name type="common">Boreal carrion beetle</name>
    <dbReference type="NCBI Taxonomy" id="110193"/>
    <lineage>
        <taxon>Eukaryota</taxon>
        <taxon>Metazoa</taxon>
        <taxon>Ecdysozoa</taxon>
        <taxon>Arthropoda</taxon>
        <taxon>Hexapoda</taxon>
        <taxon>Insecta</taxon>
        <taxon>Pterygota</taxon>
        <taxon>Neoptera</taxon>
        <taxon>Endopterygota</taxon>
        <taxon>Coleoptera</taxon>
        <taxon>Polyphaga</taxon>
        <taxon>Staphyliniformia</taxon>
        <taxon>Silphidae</taxon>
        <taxon>Nicrophorinae</taxon>
        <taxon>Nicrophorus</taxon>
    </lineage>
</organism>
<dbReference type="SMART" id="SM00745">
    <property type="entry name" value="MIT"/>
    <property type="match status" value="1"/>
</dbReference>
<dbReference type="Gene3D" id="3.30.1520.10">
    <property type="entry name" value="Phox-like domain"/>
    <property type="match status" value="1"/>
</dbReference>
<dbReference type="Gene3D" id="1.10.510.10">
    <property type="entry name" value="Transferase(Phosphotransferase) domain 1"/>
    <property type="match status" value="1"/>
</dbReference>
<protein>
    <submittedName>
        <fullName evidence="4">Ribosomal protein S6 kinase delta-1</fullName>
    </submittedName>
</protein>
<dbReference type="InterPro" id="IPR001683">
    <property type="entry name" value="PX_dom"/>
</dbReference>
<dbReference type="GO" id="GO:0016301">
    <property type="term" value="F:kinase activity"/>
    <property type="evidence" value="ECO:0007669"/>
    <property type="project" value="UniProtKB-KW"/>
</dbReference>
<dbReference type="Pfam" id="PF04212">
    <property type="entry name" value="MIT"/>
    <property type="match status" value="1"/>
</dbReference>
<dbReference type="SMART" id="SM00312">
    <property type="entry name" value="PX"/>
    <property type="match status" value="1"/>
</dbReference>
<dbReference type="SUPFAM" id="SSF56112">
    <property type="entry name" value="Protein kinase-like (PK-like)"/>
    <property type="match status" value="1"/>
</dbReference>
<evidence type="ECO:0000313" key="4">
    <source>
        <dbReference type="RefSeq" id="XP_017784005.1"/>
    </source>
</evidence>
<dbReference type="SUPFAM" id="SSF64268">
    <property type="entry name" value="PX domain"/>
    <property type="match status" value="1"/>
</dbReference>
<dbReference type="Proteomes" id="UP000695000">
    <property type="component" value="Unplaced"/>
</dbReference>
<gene>
    <name evidence="4" type="primary">LOC108567821</name>
</gene>
<dbReference type="InterPro" id="IPR051866">
    <property type="entry name" value="Intracell_Sig-Traffick_Protein"/>
</dbReference>